<dbReference type="RefSeq" id="WP_092993576.1">
    <property type="nucleotide sequence ID" value="NZ_FMWD01000003.1"/>
</dbReference>
<reference evidence="1 2" key="1">
    <citation type="submission" date="2016-10" db="EMBL/GenBank/DDBJ databases">
        <authorList>
            <person name="de Groot N.N."/>
        </authorList>
    </citation>
    <scope>NUCLEOTIDE SEQUENCE [LARGE SCALE GENOMIC DNA]</scope>
    <source>
        <strain evidence="1 2">HLD2</strain>
    </source>
</reference>
<dbReference type="Pfam" id="PF13975">
    <property type="entry name" value="gag-asp_proteas"/>
    <property type="match status" value="1"/>
</dbReference>
<dbReference type="PROSITE" id="PS00141">
    <property type="entry name" value="ASP_PROTEASE"/>
    <property type="match status" value="1"/>
</dbReference>
<dbReference type="InterPro" id="IPR021109">
    <property type="entry name" value="Peptidase_aspartic_dom_sf"/>
</dbReference>
<evidence type="ECO:0000313" key="1">
    <source>
        <dbReference type="EMBL" id="SCZ55070.1"/>
    </source>
</evidence>
<dbReference type="AlphaFoldDB" id="A0A1G5Q0T5"/>
<organism evidence="1 2">
    <name type="scientific">Thiohalomonas denitrificans</name>
    <dbReference type="NCBI Taxonomy" id="415747"/>
    <lineage>
        <taxon>Bacteria</taxon>
        <taxon>Pseudomonadati</taxon>
        <taxon>Pseudomonadota</taxon>
        <taxon>Gammaproteobacteria</taxon>
        <taxon>Thiohalomonadales</taxon>
        <taxon>Thiohalomonadaceae</taxon>
        <taxon>Thiohalomonas</taxon>
    </lineage>
</organism>
<proteinExistence type="predicted"/>
<dbReference type="GO" id="GO:0006508">
    <property type="term" value="P:proteolysis"/>
    <property type="evidence" value="ECO:0007669"/>
    <property type="project" value="UniProtKB-KW"/>
</dbReference>
<gene>
    <name evidence="1" type="ORF">SAMN03097708_01070</name>
</gene>
<name>A0A1G5Q0T5_9GAMM</name>
<accession>A0A1G5Q0T5</accession>
<dbReference type="InterPro" id="IPR034122">
    <property type="entry name" value="Retropepsin-like_bacterial"/>
</dbReference>
<keyword evidence="1" id="KW-0645">Protease</keyword>
<dbReference type="Proteomes" id="UP000199648">
    <property type="component" value="Unassembled WGS sequence"/>
</dbReference>
<dbReference type="GO" id="GO:0004190">
    <property type="term" value="F:aspartic-type endopeptidase activity"/>
    <property type="evidence" value="ECO:0007669"/>
    <property type="project" value="InterPro"/>
</dbReference>
<sequence>MGRKASFSPLRSAVSALLFGAAMVVWAGPNIIVLGLFSGKAVLTIDGERRVLSEGDISPEGVRLIQADSEGAVVEVEGRRERLALGTHIGSTFSAAKQREVRIWPDTGGMYTIDGSINGYSITFMVDTGATLVSMNSTEARRLGVDYLRDGRPAMLETASGREKAYRVNLDRISVGEIKVRNVPAVVLEGNLPSRTLLGMSFLDQLDMQRDGKALVLRSKW</sequence>
<dbReference type="InterPro" id="IPR011969">
    <property type="entry name" value="Clan_AA_Asp_peptidase_C"/>
</dbReference>
<evidence type="ECO:0000313" key="2">
    <source>
        <dbReference type="Proteomes" id="UP000199648"/>
    </source>
</evidence>
<keyword evidence="2" id="KW-1185">Reference proteome</keyword>
<protein>
    <submittedName>
        <fullName evidence="1">Aspartyl protease family protein</fullName>
    </submittedName>
</protein>
<dbReference type="STRING" id="415747.SAMN03097708_01070"/>
<dbReference type="Gene3D" id="2.40.70.10">
    <property type="entry name" value="Acid Proteases"/>
    <property type="match status" value="1"/>
</dbReference>
<dbReference type="SUPFAM" id="SSF50630">
    <property type="entry name" value="Acid proteases"/>
    <property type="match status" value="1"/>
</dbReference>
<keyword evidence="1" id="KW-0378">Hydrolase</keyword>
<dbReference type="OrthoDB" id="185963at2"/>
<dbReference type="EMBL" id="FMWD01000003">
    <property type="protein sequence ID" value="SCZ55070.1"/>
    <property type="molecule type" value="Genomic_DNA"/>
</dbReference>
<dbReference type="NCBIfam" id="TIGR02281">
    <property type="entry name" value="clan_AA_DTGA"/>
    <property type="match status" value="1"/>
</dbReference>
<dbReference type="InterPro" id="IPR001969">
    <property type="entry name" value="Aspartic_peptidase_AS"/>
</dbReference>
<dbReference type="CDD" id="cd05483">
    <property type="entry name" value="retropepsin_like_bacteria"/>
    <property type="match status" value="1"/>
</dbReference>